<evidence type="ECO:0000313" key="2">
    <source>
        <dbReference type="EMBL" id="BCB08859.1"/>
    </source>
</evidence>
<dbReference type="EMBL" id="AP022843">
    <property type="protein sequence ID" value="BCB08859.1"/>
    <property type="molecule type" value="Genomic_DNA"/>
</dbReference>
<protein>
    <submittedName>
        <fullName evidence="2">Uncharacterized protein</fullName>
    </submittedName>
</protein>
<keyword evidence="3" id="KW-1185">Reference proteome</keyword>
<organism evidence="2 3">
    <name type="scientific">Halomonas hydrothermalis</name>
    <dbReference type="NCBI Taxonomy" id="115561"/>
    <lineage>
        <taxon>Bacteria</taxon>
        <taxon>Pseudomonadati</taxon>
        <taxon>Pseudomonadota</taxon>
        <taxon>Gammaproteobacteria</taxon>
        <taxon>Oceanospirillales</taxon>
        <taxon>Halomonadaceae</taxon>
        <taxon>Halomonas</taxon>
    </lineage>
</organism>
<dbReference type="AlphaFoldDB" id="A0A6F8U7R4"/>
<evidence type="ECO:0000313" key="3">
    <source>
        <dbReference type="Proteomes" id="UP000502259"/>
    </source>
</evidence>
<feature type="signal peptide" evidence="1">
    <location>
        <begin position="1"/>
        <end position="27"/>
    </location>
</feature>
<keyword evidence="1" id="KW-0732">Signal</keyword>
<gene>
    <name evidence="2" type="ORF">HHSLTHF2_27490</name>
</gene>
<accession>A0A6F8U7R4</accession>
<feature type="chain" id="PRO_5026088517" evidence="1">
    <location>
        <begin position="28"/>
        <end position="85"/>
    </location>
</feature>
<evidence type="ECO:0000256" key="1">
    <source>
        <dbReference type="SAM" id="SignalP"/>
    </source>
</evidence>
<dbReference type="Proteomes" id="UP000502259">
    <property type="component" value="Chromosome"/>
</dbReference>
<dbReference type="RefSeq" id="WP_232060249.1">
    <property type="nucleotide sequence ID" value="NZ_AP022843.1"/>
</dbReference>
<reference evidence="2 3" key="1">
    <citation type="submission" date="2020-03" db="EMBL/GenBank/DDBJ databases">
        <title>Complete Genome Sequence of Halomonas hydrothermalis Strain Slthf2, Halophilic Bacterium Isolated from Deep-Sea Hydrothermal-Vent Environments.</title>
        <authorList>
            <person name="Takeyama N."/>
            <person name="Huang M."/>
            <person name="Sato K."/>
            <person name="Galipon J."/>
            <person name="Arakawa K."/>
        </authorList>
    </citation>
    <scope>NUCLEOTIDE SEQUENCE [LARGE SCALE GENOMIC DNA]</scope>
    <source>
        <strain evidence="2 3">Slthf2</strain>
    </source>
</reference>
<sequence length="85" mass="9215">MPMLNSRFTSLLMLTLPVVLISEAATASTQQGAADVLSAEASDPNRLGWMQGFPPAPEQVIGQPDSNYFSFRDCSPPYRARLPTS</sequence>
<name>A0A6F8U7R4_9GAMM</name>
<proteinExistence type="predicted"/>